<dbReference type="NCBIfam" id="TIGR00220">
    <property type="entry name" value="mscL"/>
    <property type="match status" value="1"/>
</dbReference>
<dbReference type="PROSITE" id="PS01327">
    <property type="entry name" value="MSCL"/>
    <property type="match status" value="1"/>
</dbReference>
<dbReference type="AlphaFoldDB" id="A0A371NUI8"/>
<keyword evidence="12" id="KW-1185">Reference proteome</keyword>
<evidence type="ECO:0000256" key="5">
    <source>
        <dbReference type="ARBA" id="ARBA00022692"/>
    </source>
</evidence>
<dbReference type="Proteomes" id="UP000262172">
    <property type="component" value="Unassembled WGS sequence"/>
</dbReference>
<dbReference type="SUPFAM" id="SSF81330">
    <property type="entry name" value="Gated mechanosensitive channel"/>
    <property type="match status" value="1"/>
</dbReference>
<evidence type="ECO:0000256" key="10">
    <source>
        <dbReference type="HAMAP-Rule" id="MF_00115"/>
    </source>
</evidence>
<protein>
    <recommendedName>
        <fullName evidence="10">Large-conductance mechanosensitive channel</fullName>
    </recommendedName>
</protein>
<evidence type="ECO:0000256" key="4">
    <source>
        <dbReference type="ARBA" id="ARBA00022475"/>
    </source>
</evidence>
<reference evidence="11 12" key="1">
    <citation type="submission" date="2018-08" db="EMBL/GenBank/DDBJ databases">
        <title>Isolation, diversity and antifungal activity of Actinobacteria from cow dung.</title>
        <authorList>
            <person name="Ling L."/>
        </authorList>
    </citation>
    <scope>NUCLEOTIDE SEQUENCE [LARGE SCALE GENOMIC DNA]</scope>
    <source>
        <strain evidence="11 12">NEAU-LLE</strain>
    </source>
</reference>
<dbReference type="Gene3D" id="1.10.1200.120">
    <property type="entry name" value="Large-conductance mechanosensitive channel, MscL, domain 1"/>
    <property type="match status" value="1"/>
</dbReference>
<evidence type="ECO:0000313" key="11">
    <source>
        <dbReference type="EMBL" id="REJ05986.1"/>
    </source>
</evidence>
<comment type="subcellular location">
    <subcellularLocation>
        <location evidence="1 10">Cell membrane</location>
        <topology evidence="1 10">Multi-pass membrane protein</topology>
    </subcellularLocation>
</comment>
<keyword evidence="8 10" id="KW-0472">Membrane</keyword>
<dbReference type="HAMAP" id="MF_00115">
    <property type="entry name" value="MscL"/>
    <property type="match status" value="1"/>
</dbReference>
<evidence type="ECO:0000256" key="3">
    <source>
        <dbReference type="ARBA" id="ARBA00022448"/>
    </source>
</evidence>
<evidence type="ECO:0000256" key="1">
    <source>
        <dbReference type="ARBA" id="ARBA00004651"/>
    </source>
</evidence>
<comment type="similarity">
    <text evidence="2 10">Belongs to the MscL family.</text>
</comment>
<sequence length="134" mass="14283">MIKGFKEFITKGNVIDLAVAVVIGAAFAAVVNSLVEAVINPLLGAFVPSGDLAKWTIDFPGLFAEVHLGIGAIISALITFLATALVVYVALVLPMNKYKEHQAAKNPAVEEETLPSEQELLIEIRDALRKNAAN</sequence>
<evidence type="ECO:0000256" key="8">
    <source>
        <dbReference type="ARBA" id="ARBA00023136"/>
    </source>
</evidence>
<comment type="subunit">
    <text evidence="10">Homopentamer.</text>
</comment>
<evidence type="ECO:0000313" key="12">
    <source>
        <dbReference type="Proteomes" id="UP000262172"/>
    </source>
</evidence>
<organism evidence="11 12">
    <name type="scientific">Microbacterium bovistercoris</name>
    <dbReference type="NCBI Taxonomy" id="2293570"/>
    <lineage>
        <taxon>Bacteria</taxon>
        <taxon>Bacillati</taxon>
        <taxon>Actinomycetota</taxon>
        <taxon>Actinomycetes</taxon>
        <taxon>Micrococcales</taxon>
        <taxon>Microbacteriaceae</taxon>
        <taxon>Microbacterium</taxon>
    </lineage>
</organism>
<dbReference type="EMBL" id="QUAB01000039">
    <property type="protein sequence ID" value="REJ05986.1"/>
    <property type="molecule type" value="Genomic_DNA"/>
</dbReference>
<evidence type="ECO:0000256" key="7">
    <source>
        <dbReference type="ARBA" id="ARBA00023065"/>
    </source>
</evidence>
<keyword evidence="3 10" id="KW-0813">Transport</keyword>
<accession>A0A371NUI8</accession>
<dbReference type="InterPro" id="IPR001185">
    <property type="entry name" value="MS_channel"/>
</dbReference>
<keyword evidence="5 10" id="KW-0812">Transmembrane</keyword>
<keyword evidence="6 10" id="KW-1133">Transmembrane helix</keyword>
<feature type="transmembrane region" description="Helical" evidence="10">
    <location>
        <begin position="68"/>
        <end position="93"/>
    </location>
</feature>
<dbReference type="InterPro" id="IPR019823">
    <property type="entry name" value="Mechanosensitive_channel_CS"/>
</dbReference>
<feature type="transmembrane region" description="Helical" evidence="10">
    <location>
        <begin position="12"/>
        <end position="35"/>
    </location>
</feature>
<keyword evidence="7 10" id="KW-0406">Ion transport</keyword>
<dbReference type="InterPro" id="IPR037673">
    <property type="entry name" value="MSC/AndL"/>
</dbReference>
<keyword evidence="4 10" id="KW-1003">Cell membrane</keyword>
<dbReference type="RefSeq" id="WP_116241918.1">
    <property type="nucleotide sequence ID" value="NZ_QUAB01000039.1"/>
</dbReference>
<evidence type="ECO:0000256" key="9">
    <source>
        <dbReference type="ARBA" id="ARBA00023303"/>
    </source>
</evidence>
<keyword evidence="9 10" id="KW-0407">Ion channel</keyword>
<dbReference type="GO" id="GO:0008381">
    <property type="term" value="F:mechanosensitive monoatomic ion channel activity"/>
    <property type="evidence" value="ECO:0007669"/>
    <property type="project" value="UniProtKB-UniRule"/>
</dbReference>
<dbReference type="GO" id="GO:0005886">
    <property type="term" value="C:plasma membrane"/>
    <property type="evidence" value="ECO:0007669"/>
    <property type="project" value="UniProtKB-SubCell"/>
</dbReference>
<dbReference type="OrthoDB" id="9810350at2"/>
<evidence type="ECO:0000256" key="6">
    <source>
        <dbReference type="ARBA" id="ARBA00022989"/>
    </source>
</evidence>
<dbReference type="PANTHER" id="PTHR30266">
    <property type="entry name" value="MECHANOSENSITIVE CHANNEL MSCL"/>
    <property type="match status" value="1"/>
</dbReference>
<dbReference type="Pfam" id="PF01741">
    <property type="entry name" value="MscL"/>
    <property type="match status" value="1"/>
</dbReference>
<dbReference type="PANTHER" id="PTHR30266:SF2">
    <property type="entry name" value="LARGE-CONDUCTANCE MECHANOSENSITIVE CHANNEL"/>
    <property type="match status" value="1"/>
</dbReference>
<name>A0A371NUI8_9MICO</name>
<gene>
    <name evidence="10 11" type="primary">mscL</name>
    <name evidence="11" type="ORF">DY023_08640</name>
</gene>
<proteinExistence type="inferred from homology"/>
<dbReference type="InterPro" id="IPR036019">
    <property type="entry name" value="MscL_channel"/>
</dbReference>
<evidence type="ECO:0000256" key="2">
    <source>
        <dbReference type="ARBA" id="ARBA00007254"/>
    </source>
</evidence>
<comment type="caution">
    <text evidence="11">The sequence shown here is derived from an EMBL/GenBank/DDBJ whole genome shotgun (WGS) entry which is preliminary data.</text>
</comment>
<comment type="function">
    <text evidence="10">Channel that opens in response to stretch forces in the membrane lipid bilayer. May participate in the regulation of osmotic pressure changes within the cell.</text>
</comment>